<keyword evidence="3" id="KW-1185">Reference proteome</keyword>
<feature type="compositionally biased region" description="Low complexity" evidence="1">
    <location>
        <begin position="186"/>
        <end position="198"/>
    </location>
</feature>
<feature type="region of interest" description="Disordered" evidence="1">
    <location>
        <begin position="163"/>
        <end position="236"/>
    </location>
</feature>
<evidence type="ECO:0000256" key="1">
    <source>
        <dbReference type="SAM" id="MobiDB-lite"/>
    </source>
</evidence>
<sequence length="636" mass="71463">MITPDKIFAFIEFLERAVEIYENFSTAGEQIQAQRSQLQFIVLQRPVWLEYLNTPNFFRGLNQTQESLILEMMQTFGNDVRELERQLNQRQLDLATWWGMAEWYWRRGQDAQKIDSLFMTAERLNEIFSDRYDELVYIETMALTWSLVGRATLWMVTNMRDQIQQGGLGPGNGDDGNDSDGREYDYGSGSDSGHSSDGSDGDDSSHNTGHNIHRGDGADGNSRSNHRSTKTAESVNEEHEAVIVSHKLCQSLCSSRGFLLLVAQASSLEELWSYGCRTGPVEGSGVPYEVVSLAKDLVKASGKDSWTDYTVQQWLSMGSFYLAEVGIQQKPPRLGPTRKRLPASNKHIARSGQADGMAAATAVNKGTAWSLTSLRTLVYLPLDPQVVQEALDICDFWFGVKPRQEIINDIRTCIRPSGETSEIDAGDLWRFRIAETVGDSAISPVPLLARRVLQGLRVSKSLSEDQGKQICEKATVVLPRQDDHECYSDRPLVLACVCGKHLFRYYITEFTDVLAVRSVHVDVSRLKVPGGSTESIRICCEDEQLRLLGEAERAAFRAAVDQGWIYIDGLSLRDACVTMHTKPARFAAKPIRIDSEMIELSKIRCEERGVRISLQLRFHTAEEARGVFEELIKPIE</sequence>
<dbReference type="EMBL" id="AZHB01000017">
    <property type="protein sequence ID" value="OAA58685.1"/>
    <property type="molecule type" value="Genomic_DNA"/>
</dbReference>
<protein>
    <submittedName>
        <fullName evidence="2">Uncharacterized protein</fullName>
    </submittedName>
</protein>
<dbReference type="RefSeq" id="XP_018702560.1">
    <property type="nucleotide sequence ID" value="XM_018850072.1"/>
</dbReference>
<dbReference type="Proteomes" id="UP000076744">
    <property type="component" value="Unassembled WGS sequence"/>
</dbReference>
<gene>
    <name evidence="2" type="ORF">ISF_06468</name>
</gene>
<organism evidence="2 3">
    <name type="scientific">Cordyceps fumosorosea (strain ARSEF 2679)</name>
    <name type="common">Isaria fumosorosea</name>
    <dbReference type="NCBI Taxonomy" id="1081104"/>
    <lineage>
        <taxon>Eukaryota</taxon>
        <taxon>Fungi</taxon>
        <taxon>Dikarya</taxon>
        <taxon>Ascomycota</taxon>
        <taxon>Pezizomycotina</taxon>
        <taxon>Sordariomycetes</taxon>
        <taxon>Hypocreomycetidae</taxon>
        <taxon>Hypocreales</taxon>
        <taxon>Cordycipitaceae</taxon>
        <taxon>Cordyceps</taxon>
    </lineage>
</organism>
<accession>A0A167RKH9</accession>
<name>A0A167RKH9_CORFA</name>
<dbReference type="OrthoDB" id="10580909at2759"/>
<dbReference type="AlphaFoldDB" id="A0A167RKH9"/>
<dbReference type="GeneID" id="30022760"/>
<comment type="caution">
    <text evidence="2">The sequence shown here is derived from an EMBL/GenBank/DDBJ whole genome shotgun (WGS) entry which is preliminary data.</text>
</comment>
<reference evidence="2 3" key="1">
    <citation type="journal article" date="2016" name="Genome Biol. Evol.">
        <title>Divergent and convergent evolution of fungal pathogenicity.</title>
        <authorList>
            <person name="Shang Y."/>
            <person name="Xiao G."/>
            <person name="Zheng P."/>
            <person name="Cen K."/>
            <person name="Zhan S."/>
            <person name="Wang C."/>
        </authorList>
    </citation>
    <scope>NUCLEOTIDE SEQUENCE [LARGE SCALE GENOMIC DNA]</scope>
    <source>
        <strain evidence="2 3">ARSEF 2679</strain>
    </source>
</reference>
<proteinExistence type="predicted"/>
<evidence type="ECO:0000313" key="2">
    <source>
        <dbReference type="EMBL" id="OAA58685.1"/>
    </source>
</evidence>
<evidence type="ECO:0000313" key="3">
    <source>
        <dbReference type="Proteomes" id="UP000076744"/>
    </source>
</evidence>